<evidence type="ECO:0000256" key="1">
    <source>
        <dbReference type="ARBA" id="ARBA00001917"/>
    </source>
</evidence>
<dbReference type="EMBL" id="SACS01000015">
    <property type="protein sequence ID" value="RVU35457.1"/>
    <property type="molecule type" value="Genomic_DNA"/>
</dbReference>
<dbReference type="PANTHER" id="PTHR33798">
    <property type="entry name" value="FLAVOPROTEIN OXYGENASE"/>
    <property type="match status" value="1"/>
</dbReference>
<dbReference type="InterPro" id="IPR012349">
    <property type="entry name" value="Split_barrel_FMN-bd"/>
</dbReference>
<evidence type="ECO:0000256" key="4">
    <source>
        <dbReference type="ARBA" id="ARBA00038054"/>
    </source>
</evidence>
<dbReference type="AlphaFoldDB" id="A0A437QLS1"/>
<dbReference type="PANTHER" id="PTHR33798:SF5">
    <property type="entry name" value="FLAVIN REDUCTASE LIKE DOMAIN-CONTAINING PROTEIN"/>
    <property type="match status" value="1"/>
</dbReference>
<comment type="cofactor">
    <cofactor evidence="1">
        <name>FMN</name>
        <dbReference type="ChEBI" id="CHEBI:58210"/>
    </cofactor>
</comment>
<dbReference type="SMART" id="SM00903">
    <property type="entry name" value="Flavin_Reduct"/>
    <property type="match status" value="1"/>
</dbReference>
<dbReference type="Proteomes" id="UP000283077">
    <property type="component" value="Unassembled WGS sequence"/>
</dbReference>
<organism evidence="6 7">
    <name type="scientific">Rheinheimera riviphila</name>
    <dbReference type="NCBI Taxonomy" id="1834037"/>
    <lineage>
        <taxon>Bacteria</taxon>
        <taxon>Pseudomonadati</taxon>
        <taxon>Pseudomonadota</taxon>
        <taxon>Gammaproteobacteria</taxon>
        <taxon>Chromatiales</taxon>
        <taxon>Chromatiaceae</taxon>
        <taxon>Rheinheimera</taxon>
    </lineage>
</organism>
<dbReference type="SUPFAM" id="SSF50475">
    <property type="entry name" value="FMN-binding split barrel"/>
    <property type="match status" value="1"/>
</dbReference>
<dbReference type="Gene3D" id="2.30.110.10">
    <property type="entry name" value="Electron Transport, Fmn-binding Protein, Chain A"/>
    <property type="match status" value="1"/>
</dbReference>
<evidence type="ECO:0000313" key="6">
    <source>
        <dbReference type="EMBL" id="RVU35457.1"/>
    </source>
</evidence>
<proteinExistence type="inferred from homology"/>
<reference evidence="6 7" key="1">
    <citation type="submission" date="2019-01" db="EMBL/GenBank/DDBJ databases">
        <authorList>
            <person name="Chen W.-M."/>
        </authorList>
    </citation>
    <scope>NUCLEOTIDE SEQUENCE [LARGE SCALE GENOMIC DNA]</scope>
    <source>
        <strain evidence="6 7">KYPC3</strain>
    </source>
</reference>
<comment type="caution">
    <text evidence="6">The sequence shown here is derived from an EMBL/GenBank/DDBJ whole genome shotgun (WGS) entry which is preliminary data.</text>
</comment>
<dbReference type="InterPro" id="IPR002563">
    <property type="entry name" value="Flavin_Rdtase-like_dom"/>
</dbReference>
<dbReference type="Pfam" id="PF01613">
    <property type="entry name" value="Flavin_Reduct"/>
    <property type="match status" value="1"/>
</dbReference>
<dbReference type="OrthoDB" id="9794638at2"/>
<sequence>MIFDCSTLSASTLYPLLAGTVVPRPIAWVSTVDATGRSNLAPFSFFQLVSDAPPTLMISVNRKADGQAKDTSVNVQATQQLIVHLVSPSQLALMNASAANFATGASEIDALQIPTVAATMVKPPRLADSVVSFECELVSLTPYPADQPSCDIILAKVLCLHIDDALLGPDHRLKHDQIDWLYRLGGQWYGHSQQQDNFQLARPASAEAALAAAAN</sequence>
<keyword evidence="3" id="KW-0288">FMN</keyword>
<evidence type="ECO:0000256" key="2">
    <source>
        <dbReference type="ARBA" id="ARBA00022630"/>
    </source>
</evidence>
<keyword evidence="7" id="KW-1185">Reference proteome</keyword>
<dbReference type="GO" id="GO:0010181">
    <property type="term" value="F:FMN binding"/>
    <property type="evidence" value="ECO:0007669"/>
    <property type="project" value="InterPro"/>
</dbReference>
<accession>A0A437QLS1</accession>
<evidence type="ECO:0000256" key="3">
    <source>
        <dbReference type="ARBA" id="ARBA00022643"/>
    </source>
</evidence>
<feature type="domain" description="Flavin reductase like" evidence="5">
    <location>
        <begin position="19"/>
        <end position="172"/>
    </location>
</feature>
<protein>
    <submittedName>
        <fullName evidence="6">Flavin reductase family protein</fullName>
    </submittedName>
</protein>
<gene>
    <name evidence="6" type="ORF">EOE67_13860</name>
</gene>
<dbReference type="RefSeq" id="WP_127699931.1">
    <property type="nucleotide sequence ID" value="NZ_SACS01000015.1"/>
</dbReference>
<name>A0A437QLS1_9GAMM</name>
<evidence type="ECO:0000259" key="5">
    <source>
        <dbReference type="SMART" id="SM00903"/>
    </source>
</evidence>
<evidence type="ECO:0000313" key="7">
    <source>
        <dbReference type="Proteomes" id="UP000283077"/>
    </source>
</evidence>
<dbReference type="GO" id="GO:0016646">
    <property type="term" value="F:oxidoreductase activity, acting on the CH-NH group of donors, NAD or NADP as acceptor"/>
    <property type="evidence" value="ECO:0007669"/>
    <property type="project" value="UniProtKB-ARBA"/>
</dbReference>
<keyword evidence="2" id="KW-0285">Flavoprotein</keyword>
<comment type="similarity">
    <text evidence="4">Belongs to the flavoredoxin family.</text>
</comment>